<keyword evidence="6 9" id="KW-0418">Kinase</keyword>
<evidence type="ECO:0000313" key="12">
    <source>
        <dbReference type="Proteomes" id="UP000217065"/>
    </source>
</evidence>
<feature type="site" description="Transition state stabilizer" evidence="9">
    <location>
        <position position="224"/>
    </location>
</feature>
<feature type="site" description="Transition state stabilizer" evidence="9">
    <location>
        <position position="18"/>
    </location>
</feature>
<comment type="catalytic activity">
    <reaction evidence="8 9">
        <text>N-acetyl-L-glutamate + ATP = N-acetyl-L-glutamyl 5-phosphate + ADP</text>
        <dbReference type="Rhea" id="RHEA:14629"/>
        <dbReference type="ChEBI" id="CHEBI:30616"/>
        <dbReference type="ChEBI" id="CHEBI:44337"/>
        <dbReference type="ChEBI" id="CHEBI:57936"/>
        <dbReference type="ChEBI" id="CHEBI:456216"/>
        <dbReference type="EC" id="2.7.2.8"/>
    </reaction>
</comment>
<evidence type="ECO:0000256" key="1">
    <source>
        <dbReference type="ARBA" id="ARBA00004828"/>
    </source>
</evidence>
<dbReference type="GO" id="GO:0003991">
    <property type="term" value="F:acetylglutamate kinase activity"/>
    <property type="evidence" value="ECO:0007669"/>
    <property type="project" value="UniProtKB-UniRule"/>
</dbReference>
<protein>
    <recommendedName>
        <fullName evidence="9">Acetylglutamate kinase</fullName>
        <ecNumber evidence="9">2.7.2.8</ecNumber>
    </recommendedName>
    <alternativeName>
        <fullName evidence="9">N-acetyl-L-glutamate 5-phosphotransferase</fullName>
    </alternativeName>
    <alternativeName>
        <fullName evidence="9">NAG kinase</fullName>
        <shortName evidence="9">NAGK</shortName>
    </alternativeName>
</protein>
<evidence type="ECO:0000313" key="11">
    <source>
        <dbReference type="EMBL" id="OZS77737.1"/>
    </source>
</evidence>
<evidence type="ECO:0000259" key="10">
    <source>
        <dbReference type="Pfam" id="PF00696"/>
    </source>
</evidence>
<proteinExistence type="inferred from homology"/>
<accession>A0A264W3Y3</accession>
<dbReference type="InterPro" id="IPR036393">
    <property type="entry name" value="AceGlu_kinase-like_sf"/>
</dbReference>
<feature type="binding site" evidence="9">
    <location>
        <position position="165"/>
    </location>
    <ligand>
        <name>substrate</name>
    </ligand>
</feature>
<dbReference type="HAMAP" id="MF_00082">
    <property type="entry name" value="ArgB"/>
    <property type="match status" value="1"/>
</dbReference>
<feature type="binding site" evidence="9">
    <location>
        <position position="73"/>
    </location>
    <ligand>
        <name>substrate</name>
    </ligand>
</feature>
<dbReference type="CDD" id="cd04238">
    <property type="entry name" value="AAK_NAGK-like"/>
    <property type="match status" value="1"/>
</dbReference>
<gene>
    <name evidence="9 11" type="primary">argB</name>
    <name evidence="11" type="ORF">CF394_11050</name>
</gene>
<dbReference type="GO" id="GO:0005737">
    <property type="term" value="C:cytoplasm"/>
    <property type="evidence" value="ECO:0007669"/>
    <property type="project" value="UniProtKB-SubCell"/>
</dbReference>
<evidence type="ECO:0000256" key="2">
    <source>
        <dbReference type="ARBA" id="ARBA00022571"/>
    </source>
</evidence>
<sequence>MTTSKSTQAIVPNCHVIKIGGSTLANLSQAFIKSLKRRVEAGQNLIIVHGGGPDINNALAEQGIVSETVNGIRVTTPEMIHTIRNILIGDVNARLVGKMNASGISSAGLSGFDGVFASNYLDQETYGEVGVVTEVNAKKFQLLLKAGIIPVVACVGTTIEGTPLNINADTLASGIAAGVQAESLLLVTDTPGIKKDGETVRSVSEQDIRKWIANGIIYGGMIPKVQAALDCLEAGVRAVQITDDTLMGTTVKAVNPLLTRPIKEVHTNA</sequence>
<dbReference type="Gene3D" id="3.40.1160.10">
    <property type="entry name" value="Acetylglutamate kinase-like"/>
    <property type="match status" value="1"/>
</dbReference>
<dbReference type="RefSeq" id="WP_094943676.1">
    <property type="nucleotide sequence ID" value="NZ_NOKQ01000220.1"/>
</dbReference>
<keyword evidence="4 9" id="KW-0808">Transferase</keyword>
<dbReference type="NCBIfam" id="TIGR00761">
    <property type="entry name" value="argB"/>
    <property type="match status" value="1"/>
</dbReference>
<keyword evidence="2 9" id="KW-0055">Arginine biosynthesis</keyword>
<dbReference type="UniPathway" id="UPA00068">
    <property type="reaction ID" value="UER00107"/>
</dbReference>
<dbReference type="OrthoDB" id="9803155at2"/>
<keyword evidence="7 9" id="KW-0067">ATP-binding</keyword>
<dbReference type="Proteomes" id="UP000217065">
    <property type="component" value="Unassembled WGS sequence"/>
</dbReference>
<evidence type="ECO:0000256" key="4">
    <source>
        <dbReference type="ARBA" id="ARBA00022679"/>
    </source>
</evidence>
<feature type="binding site" evidence="9">
    <location>
        <begin position="51"/>
        <end position="52"/>
    </location>
    <ligand>
        <name>substrate</name>
    </ligand>
</feature>
<organism evidence="11 12">
    <name type="scientific">Tetzosporium hominis</name>
    <dbReference type="NCBI Taxonomy" id="2020506"/>
    <lineage>
        <taxon>Bacteria</taxon>
        <taxon>Bacillati</taxon>
        <taxon>Bacillota</taxon>
        <taxon>Bacilli</taxon>
        <taxon>Bacillales</taxon>
        <taxon>Caryophanaceae</taxon>
        <taxon>Tetzosporium</taxon>
    </lineage>
</organism>
<evidence type="ECO:0000256" key="8">
    <source>
        <dbReference type="ARBA" id="ARBA00048141"/>
    </source>
</evidence>
<dbReference type="PANTHER" id="PTHR23342:SF0">
    <property type="entry name" value="N-ACETYLGLUTAMATE SYNTHASE, MITOCHONDRIAL"/>
    <property type="match status" value="1"/>
</dbReference>
<keyword evidence="3 9" id="KW-0028">Amino-acid biosynthesis</keyword>
<evidence type="ECO:0000256" key="7">
    <source>
        <dbReference type="ARBA" id="ARBA00022840"/>
    </source>
</evidence>
<dbReference type="EMBL" id="NOKQ01000220">
    <property type="protein sequence ID" value="OZS77737.1"/>
    <property type="molecule type" value="Genomic_DNA"/>
</dbReference>
<dbReference type="PRINTS" id="PR01469">
    <property type="entry name" value="CARBMTKINASE"/>
</dbReference>
<comment type="similarity">
    <text evidence="9">Belongs to the acetylglutamate kinase family. ArgB subfamily.</text>
</comment>
<dbReference type="PANTHER" id="PTHR23342">
    <property type="entry name" value="N-ACETYLGLUTAMATE SYNTHASE"/>
    <property type="match status" value="1"/>
</dbReference>
<comment type="function">
    <text evidence="9">Catalyzes the ATP-dependent phosphorylation of N-acetyl-L-glutamate.</text>
</comment>
<evidence type="ECO:0000256" key="9">
    <source>
        <dbReference type="HAMAP-Rule" id="MF_00082"/>
    </source>
</evidence>
<dbReference type="InterPro" id="IPR001048">
    <property type="entry name" value="Asp/Glu/Uridylate_kinase"/>
</dbReference>
<dbReference type="AlphaFoldDB" id="A0A264W3Y3"/>
<feature type="domain" description="Aspartate/glutamate/uridylate kinase" evidence="10">
    <location>
        <begin position="15"/>
        <end position="243"/>
    </location>
</feature>
<keyword evidence="12" id="KW-1185">Reference proteome</keyword>
<evidence type="ECO:0000256" key="6">
    <source>
        <dbReference type="ARBA" id="ARBA00022777"/>
    </source>
</evidence>
<keyword evidence="9" id="KW-0963">Cytoplasm</keyword>
<comment type="caution">
    <text evidence="11">The sequence shown here is derived from an EMBL/GenBank/DDBJ whole genome shotgun (WGS) entry which is preliminary data.</text>
</comment>
<comment type="subcellular location">
    <subcellularLocation>
        <location evidence="9">Cytoplasm</location>
    </subcellularLocation>
</comment>
<evidence type="ECO:0000256" key="3">
    <source>
        <dbReference type="ARBA" id="ARBA00022605"/>
    </source>
</evidence>
<reference evidence="11 12" key="1">
    <citation type="submission" date="2017-07" db="EMBL/GenBank/DDBJ databases">
        <title>Tetzosporium hominis gen.nov. sp.nov.</title>
        <authorList>
            <person name="Tetz G."/>
            <person name="Tetz V."/>
        </authorList>
    </citation>
    <scope>NUCLEOTIDE SEQUENCE [LARGE SCALE GENOMIC DNA]</scope>
    <source>
        <strain evidence="11 12">VT-49</strain>
    </source>
</reference>
<keyword evidence="5 9" id="KW-0547">Nucleotide-binding</keyword>
<dbReference type="InterPro" id="IPR037528">
    <property type="entry name" value="ArgB"/>
</dbReference>
<dbReference type="GO" id="GO:0042450">
    <property type="term" value="P:L-arginine biosynthetic process via ornithine"/>
    <property type="evidence" value="ECO:0007669"/>
    <property type="project" value="UniProtKB-UniRule"/>
</dbReference>
<dbReference type="Pfam" id="PF00696">
    <property type="entry name" value="AA_kinase"/>
    <property type="match status" value="1"/>
</dbReference>
<dbReference type="GO" id="GO:0005524">
    <property type="term" value="F:ATP binding"/>
    <property type="evidence" value="ECO:0007669"/>
    <property type="project" value="UniProtKB-UniRule"/>
</dbReference>
<dbReference type="SUPFAM" id="SSF53633">
    <property type="entry name" value="Carbamate kinase-like"/>
    <property type="match status" value="1"/>
</dbReference>
<dbReference type="PIRSF" id="PIRSF000728">
    <property type="entry name" value="NAGK"/>
    <property type="match status" value="1"/>
</dbReference>
<evidence type="ECO:0000256" key="5">
    <source>
        <dbReference type="ARBA" id="ARBA00022741"/>
    </source>
</evidence>
<dbReference type="EC" id="2.7.2.8" evidence="9"/>
<name>A0A264W3Y3_9BACL</name>
<dbReference type="InterPro" id="IPR004662">
    <property type="entry name" value="AcgluKinase_fam"/>
</dbReference>
<comment type="pathway">
    <text evidence="1 9">Amino-acid biosynthesis; L-arginine biosynthesis; N(2)-acetyl-L-ornithine from L-glutamate: step 2/4.</text>
</comment>